<accession>E0NV03</accession>
<dbReference type="GO" id="GO:0004713">
    <property type="term" value="F:protein tyrosine kinase activity"/>
    <property type="evidence" value="ECO:0007669"/>
    <property type="project" value="TreeGrafter"/>
</dbReference>
<dbReference type="GO" id="GO:0005886">
    <property type="term" value="C:plasma membrane"/>
    <property type="evidence" value="ECO:0007669"/>
    <property type="project" value="TreeGrafter"/>
</dbReference>
<protein>
    <recommendedName>
        <fullName evidence="4">Chain length determinant protein</fullName>
    </recommendedName>
</protein>
<proteinExistence type="predicted"/>
<feature type="transmembrane region" description="Helical" evidence="1">
    <location>
        <begin position="176"/>
        <end position="196"/>
    </location>
</feature>
<reference evidence="2" key="1">
    <citation type="submission" date="2010-07" db="EMBL/GenBank/DDBJ databases">
        <authorList>
            <person name="Muzny D."/>
            <person name="Qin X."/>
            <person name="Deng J."/>
            <person name="Jiang H."/>
            <person name="Liu Y."/>
            <person name="Qu J."/>
            <person name="Song X.-Z."/>
            <person name="Zhang L."/>
            <person name="Thornton R."/>
            <person name="Coyle M."/>
            <person name="Francisco L."/>
            <person name="Jackson L."/>
            <person name="Javaid M."/>
            <person name="Korchina V."/>
            <person name="Kovar C."/>
            <person name="Mata R."/>
            <person name="Mathew T."/>
            <person name="Ngo R."/>
            <person name="Nguyen L."/>
            <person name="Nguyen N."/>
            <person name="Okwuonu G."/>
            <person name="Ongeri F."/>
            <person name="Pham C."/>
            <person name="Simmons D."/>
            <person name="Wilczek-Boney K."/>
            <person name="Hale W."/>
            <person name="Jakkamsetti A."/>
            <person name="Pham P."/>
            <person name="Ruth R."/>
            <person name="San Lucas F."/>
            <person name="Warren J."/>
            <person name="Zhang J."/>
            <person name="Zhao Z."/>
            <person name="Zhou C."/>
            <person name="Zhu D."/>
            <person name="Lee S."/>
            <person name="Bess C."/>
            <person name="Blankenburg K."/>
            <person name="Forbes L."/>
            <person name="Fu Q."/>
            <person name="Gubbala S."/>
            <person name="Hirani K."/>
            <person name="Jayaseelan J.C."/>
            <person name="Lara F."/>
            <person name="Munidasa M."/>
            <person name="Palculict T."/>
            <person name="Patil S."/>
            <person name="Pu L.-L."/>
            <person name="Saada N."/>
            <person name="Tang L."/>
            <person name="Weissenberger G."/>
            <person name="Zhu Y."/>
            <person name="Hemphill L."/>
            <person name="Shang Y."/>
            <person name="Youmans B."/>
            <person name="Ayvaz T."/>
            <person name="Ross M."/>
            <person name="Santibanez J."/>
            <person name="Aqrawi P."/>
            <person name="Gross S."/>
            <person name="Joshi V."/>
            <person name="Fowler G."/>
            <person name="Nazareth L."/>
            <person name="Reid J."/>
            <person name="Worley K."/>
            <person name="Petrosino J."/>
            <person name="Highlander S."/>
            <person name="Gibbs R."/>
        </authorList>
    </citation>
    <scope>NUCLEOTIDE SEQUENCE [LARGE SCALE GENOMIC DNA]</scope>
    <source>
        <strain evidence="2">DSM 16973</strain>
    </source>
</reference>
<organism evidence="2 3">
    <name type="scientific">Hoylesella marshii DSM 16973 = JCM 13450</name>
    <dbReference type="NCBI Taxonomy" id="862515"/>
    <lineage>
        <taxon>Bacteria</taxon>
        <taxon>Pseudomonadati</taxon>
        <taxon>Bacteroidota</taxon>
        <taxon>Bacteroidia</taxon>
        <taxon>Bacteroidales</taxon>
        <taxon>Prevotellaceae</taxon>
        <taxon>Hoylesella</taxon>
    </lineage>
</organism>
<gene>
    <name evidence="2" type="ORF">HMPREF0658_2008</name>
</gene>
<dbReference type="HOGENOM" id="CLU_1319960_0_0_10"/>
<dbReference type="EMBL" id="AEEI01000056">
    <property type="protein sequence ID" value="EFM01001.1"/>
    <property type="molecule type" value="Genomic_DNA"/>
</dbReference>
<evidence type="ECO:0000313" key="3">
    <source>
        <dbReference type="Proteomes" id="UP000004394"/>
    </source>
</evidence>
<dbReference type="PANTHER" id="PTHR32309:SF13">
    <property type="entry name" value="FERRIC ENTEROBACTIN TRANSPORT PROTEIN FEPE"/>
    <property type="match status" value="1"/>
</dbReference>
<dbReference type="Proteomes" id="UP000004394">
    <property type="component" value="Unassembled WGS sequence"/>
</dbReference>
<keyword evidence="1" id="KW-1133">Transmembrane helix</keyword>
<evidence type="ECO:0000313" key="2">
    <source>
        <dbReference type="EMBL" id="EFM01001.1"/>
    </source>
</evidence>
<comment type="caution">
    <text evidence="2">The sequence shown here is derived from an EMBL/GenBank/DDBJ whole genome shotgun (WGS) entry which is preliminary data.</text>
</comment>
<sequence length="208" mass="24079">MSKADPNALKTTVNPFRLTKRQTEICNEVRKNIACLIDKKTNVITINVTDTDPQVAAILADTIQRRLQQYISIYRTQKARNDLSYAKKIFAESKEQYIRAQRVYAGYADANTDVILQSFRSKQEELENEMQLRFNVYQQAAQQLQSAKDKVQEHTPAFTVIQQATMPLKASSMPRSALVFLFMVIGVFVDAVWIFFGRDLFHQFCRRR</sequence>
<dbReference type="eggNOG" id="COG3206">
    <property type="taxonomic scope" value="Bacteria"/>
</dbReference>
<evidence type="ECO:0000256" key="1">
    <source>
        <dbReference type="SAM" id="Phobius"/>
    </source>
</evidence>
<evidence type="ECO:0008006" key="4">
    <source>
        <dbReference type="Google" id="ProtNLM"/>
    </source>
</evidence>
<name>E0NV03_9BACT</name>
<keyword evidence="1" id="KW-0472">Membrane</keyword>
<keyword evidence="1" id="KW-0812">Transmembrane</keyword>
<keyword evidence="3" id="KW-1185">Reference proteome</keyword>
<dbReference type="AlphaFoldDB" id="E0NV03"/>
<dbReference type="PANTHER" id="PTHR32309">
    <property type="entry name" value="TYROSINE-PROTEIN KINASE"/>
    <property type="match status" value="1"/>
</dbReference>
<dbReference type="BioCyc" id="PMAR862515-HMP:GMOO-2036-MONOMER"/>
<dbReference type="InterPro" id="IPR050445">
    <property type="entry name" value="Bact_polysacc_biosynth/exp"/>
</dbReference>
<dbReference type="STRING" id="862515.HMPREF0658_2008"/>